<dbReference type="Gene3D" id="2.30.180.10">
    <property type="entry name" value="FAS1 domain"/>
    <property type="match status" value="1"/>
</dbReference>
<name>D8TXV7_VOLCA</name>
<dbReference type="OrthoDB" id="544570at2759"/>
<dbReference type="EMBL" id="GL378343">
    <property type="protein sequence ID" value="EFJ47711.1"/>
    <property type="molecule type" value="Genomic_DNA"/>
</dbReference>
<accession>D8TXV7</accession>
<dbReference type="Pfam" id="PF02469">
    <property type="entry name" value="Fasciclin"/>
    <property type="match status" value="1"/>
</dbReference>
<dbReference type="KEGG" id="vcn:VOLCADRAFT_91752"/>
<feature type="domain" description="FAS1" evidence="2">
    <location>
        <begin position="54"/>
        <end position="143"/>
    </location>
</feature>
<dbReference type="GeneID" id="9615420"/>
<organism evidence="4">
    <name type="scientific">Volvox carteri f. nagariensis</name>
    <dbReference type="NCBI Taxonomy" id="3068"/>
    <lineage>
        <taxon>Eukaryota</taxon>
        <taxon>Viridiplantae</taxon>
        <taxon>Chlorophyta</taxon>
        <taxon>core chlorophytes</taxon>
        <taxon>Chlorophyceae</taxon>
        <taxon>CS clade</taxon>
        <taxon>Chlamydomonadales</taxon>
        <taxon>Volvocaceae</taxon>
        <taxon>Volvox</taxon>
    </lineage>
</organism>
<reference evidence="3 4" key="1">
    <citation type="journal article" date="2010" name="Science">
        <title>Genomic analysis of organismal complexity in the multicellular green alga Volvox carteri.</title>
        <authorList>
            <person name="Prochnik S.E."/>
            <person name="Umen J."/>
            <person name="Nedelcu A.M."/>
            <person name="Hallmann A."/>
            <person name="Miller S.M."/>
            <person name="Nishii I."/>
            <person name="Ferris P."/>
            <person name="Kuo A."/>
            <person name="Mitros T."/>
            <person name="Fritz-Laylin L.K."/>
            <person name="Hellsten U."/>
            <person name="Chapman J."/>
            <person name="Simakov O."/>
            <person name="Rensing S.A."/>
            <person name="Terry A."/>
            <person name="Pangilinan J."/>
            <person name="Kapitonov V."/>
            <person name="Jurka J."/>
            <person name="Salamov A."/>
            <person name="Shapiro H."/>
            <person name="Schmutz J."/>
            <person name="Grimwood J."/>
            <person name="Lindquist E."/>
            <person name="Lucas S."/>
            <person name="Grigoriev I.V."/>
            <person name="Schmitt R."/>
            <person name="Kirk D."/>
            <person name="Rokhsar D.S."/>
        </authorList>
    </citation>
    <scope>NUCLEOTIDE SEQUENCE [LARGE SCALE GENOMIC DNA]</scope>
    <source>
        <strain evidence="4">f. Nagariensis / Eve</strain>
    </source>
</reference>
<evidence type="ECO:0000259" key="2">
    <source>
        <dbReference type="Pfam" id="PF02469"/>
    </source>
</evidence>
<dbReference type="Proteomes" id="UP000001058">
    <property type="component" value="Unassembled WGS sequence"/>
</dbReference>
<dbReference type="InterPro" id="IPR000782">
    <property type="entry name" value="FAS1_domain"/>
</dbReference>
<keyword evidence="4" id="KW-1185">Reference proteome</keyword>
<dbReference type="RefSeq" id="XP_002951182.1">
    <property type="nucleotide sequence ID" value="XM_002951136.1"/>
</dbReference>
<evidence type="ECO:0000313" key="4">
    <source>
        <dbReference type="Proteomes" id="UP000001058"/>
    </source>
</evidence>
<dbReference type="SUPFAM" id="SSF82153">
    <property type="entry name" value="FAS1 domain"/>
    <property type="match status" value="1"/>
</dbReference>
<feature type="chain" id="PRO_5003123999" description="FAS1 domain-containing protein" evidence="1">
    <location>
        <begin position="23"/>
        <end position="169"/>
    </location>
</feature>
<proteinExistence type="predicted"/>
<dbReference type="InParanoid" id="D8TXV7"/>
<dbReference type="InterPro" id="IPR036378">
    <property type="entry name" value="FAS1_dom_sf"/>
</dbReference>
<dbReference type="AlphaFoldDB" id="D8TXV7"/>
<gene>
    <name evidence="3" type="ORF">VOLCADRAFT_91752</name>
</gene>
<evidence type="ECO:0000313" key="3">
    <source>
        <dbReference type="EMBL" id="EFJ47711.1"/>
    </source>
</evidence>
<evidence type="ECO:0000256" key="1">
    <source>
        <dbReference type="SAM" id="SignalP"/>
    </source>
</evidence>
<protein>
    <recommendedName>
        <fullName evidence="2">FAS1 domain-containing protein</fullName>
    </recommendedName>
</protein>
<feature type="signal peptide" evidence="1">
    <location>
        <begin position="1"/>
        <end position="22"/>
    </location>
</feature>
<sequence length="169" mass="17700">MDHRKLLCLLLGLITLPAIASAANTLVDALGDANSTVFGAALNLTSTYAGLLVNGKFKGTILAPTDDAFAVYITSLGISPTSLMAQTVLIQQVLDLHFIPDVNVSLATVQDGAKFTTKNGENTIKVQKFSNGTVTFVSANSTATALYEYNIGGVDSGRACILHTKDFSS</sequence>
<keyword evidence="1" id="KW-0732">Signal</keyword>